<feature type="domain" description="Methyltransferase type 11" evidence="1">
    <location>
        <begin position="113"/>
        <end position="212"/>
    </location>
</feature>
<sequence>MSCLIKKNYIRPLDKEIKKDRLENFAASVFKNPIYAAELKELRKNFDLSEKEIIEAYVAYDLDIFSYTNEIYSPLVMRFVLHLHNLLEGSWHIGRQKIILDLLKKINPASIIDLGFGVPTQYIRWILSKNNSFLTLCDFSENSIIFAKKLLNIWHSRSEEKINFIIEDMALVAHNKTPYDLYLFQDSIEHVDNPTECLTNFVKHSKKNAYFLLSLPIGPLIPMHSIAWHTIKEADLWLKDCGLRPKICQSVRTNPHVDLFASEVDKGFLNYIVLCCKYSFSK</sequence>
<reference evidence="2 3" key="1">
    <citation type="submission" date="2014-07" db="EMBL/GenBank/DDBJ databases">
        <title>Comparative genomic insights into amoeba endosymbionts belonging to the families of Holosporaceae and Candidatus Midichloriaceae within Rickettsiales.</title>
        <authorList>
            <person name="Wang Z."/>
            <person name="Wu M."/>
        </authorList>
    </citation>
    <scope>NUCLEOTIDE SEQUENCE [LARGE SCALE GENOMIC DNA]</scope>
    <source>
        <strain evidence="2">PRA3</strain>
    </source>
</reference>
<dbReference type="InterPro" id="IPR029063">
    <property type="entry name" value="SAM-dependent_MTases_sf"/>
</dbReference>
<dbReference type="Proteomes" id="UP000028926">
    <property type="component" value="Chromosome"/>
</dbReference>
<dbReference type="AlphaFoldDB" id="A0A077ASU2"/>
<dbReference type="EMBL" id="CP008941">
    <property type="protein sequence ID" value="AIK96277.1"/>
    <property type="molecule type" value="Genomic_DNA"/>
</dbReference>
<dbReference type="InterPro" id="IPR013216">
    <property type="entry name" value="Methyltransf_11"/>
</dbReference>
<dbReference type="OrthoDB" id="9429389at2"/>
<name>A0A077ASU2_9PROT</name>
<dbReference type="eggNOG" id="ENOG5033V1N">
    <property type="taxonomic scope" value="Bacteria"/>
</dbReference>
<dbReference type="STRING" id="91604.ID47_05270"/>
<dbReference type="RefSeq" id="WP_038464545.1">
    <property type="nucleotide sequence ID" value="NZ_CP008941.1"/>
</dbReference>
<keyword evidence="3" id="KW-1185">Reference proteome</keyword>
<evidence type="ECO:0000313" key="2">
    <source>
        <dbReference type="EMBL" id="AIK96277.1"/>
    </source>
</evidence>
<protein>
    <recommendedName>
        <fullName evidence="1">Methyltransferase type 11 domain-containing protein</fullName>
    </recommendedName>
</protein>
<dbReference type="GO" id="GO:0008757">
    <property type="term" value="F:S-adenosylmethionine-dependent methyltransferase activity"/>
    <property type="evidence" value="ECO:0007669"/>
    <property type="project" value="InterPro"/>
</dbReference>
<proteinExistence type="predicted"/>
<dbReference type="Pfam" id="PF08241">
    <property type="entry name" value="Methyltransf_11"/>
    <property type="match status" value="1"/>
</dbReference>
<gene>
    <name evidence="2" type="ORF">ID47_05270</name>
</gene>
<evidence type="ECO:0000313" key="3">
    <source>
        <dbReference type="Proteomes" id="UP000028926"/>
    </source>
</evidence>
<organism evidence="2 3">
    <name type="scientific">Candidatus Odyssella acanthamoebae</name>
    <dbReference type="NCBI Taxonomy" id="91604"/>
    <lineage>
        <taxon>Bacteria</taxon>
        <taxon>Pseudomonadati</taxon>
        <taxon>Pseudomonadota</taxon>
        <taxon>Alphaproteobacteria</taxon>
        <taxon>Holosporales</taxon>
        <taxon>Candidatus Paracaedibacteraceae</taxon>
        <taxon>Candidatus Odyssella</taxon>
    </lineage>
</organism>
<accession>A0A077ASU2</accession>
<dbReference type="SUPFAM" id="SSF53335">
    <property type="entry name" value="S-adenosyl-L-methionine-dependent methyltransferases"/>
    <property type="match status" value="1"/>
</dbReference>
<dbReference type="KEGG" id="paca:ID47_05270"/>
<dbReference type="Gene3D" id="3.40.50.150">
    <property type="entry name" value="Vaccinia Virus protein VP39"/>
    <property type="match status" value="1"/>
</dbReference>
<evidence type="ECO:0000259" key="1">
    <source>
        <dbReference type="Pfam" id="PF08241"/>
    </source>
</evidence>
<dbReference type="HOGENOM" id="CLU_1026297_0_0_5"/>